<feature type="domain" description="C2" evidence="2">
    <location>
        <begin position="49"/>
        <end position="184"/>
    </location>
</feature>
<keyword evidence="4" id="KW-1185">Reference proteome</keyword>
<dbReference type="PANTHER" id="PTHR47800:SF5">
    <property type="entry name" value="FER-1-LIKE PROTEIN 6"/>
    <property type="match status" value="1"/>
</dbReference>
<dbReference type="AlphaFoldDB" id="A0A0D2G1C0"/>
<dbReference type="SUPFAM" id="SSF49562">
    <property type="entry name" value="C2 domain (Calcium/lipid-binding domain, CaLB)"/>
    <property type="match status" value="1"/>
</dbReference>
<dbReference type="InterPro" id="IPR000008">
    <property type="entry name" value="C2_dom"/>
</dbReference>
<proteinExistence type="predicted"/>
<evidence type="ECO:0000259" key="2">
    <source>
        <dbReference type="PROSITE" id="PS50004"/>
    </source>
</evidence>
<feature type="compositionally biased region" description="Basic and acidic residues" evidence="1">
    <location>
        <begin position="414"/>
        <end position="426"/>
    </location>
</feature>
<dbReference type="PANTHER" id="PTHR47800">
    <property type="entry name" value="C2 DOMAIN-CONTAINING PROTEIN"/>
    <property type="match status" value="1"/>
</dbReference>
<feature type="region of interest" description="Disordered" evidence="1">
    <location>
        <begin position="553"/>
        <end position="644"/>
    </location>
</feature>
<dbReference type="HOGENOM" id="CLU_022666_2_0_1"/>
<sequence length="644" mass="72259">MADNDADAPVLRKDGVIPHHADKLGPKLANKTEKLEQKYRSATGTGNSEKKEKGPAGGYDETPVPRAPPGYTVKITFHKAENLPFADFGTLSSDPYVLAILQTDLPKRHKQDPDLKLRTPTIHRNTDPVWETEWIIANIPASGFHLKCRLYDEDPADYDDRLGNAHVDVPHIDDNWKGFSHQKFQLKKRMGSKRAYTLRGCAAMVSRKVKLHGDLIVSVENLGRTDAEDGGRAYTIGPLPWTQHHSPLIGRITGTKLTEQDKDGKEVQRYNFQSIQMQFRGPVPADLYHRYVEFRPFVAGMFTSHSIRGRLLNRALHHQHARIYNYDRTTKYGSFAEPCLEMTHKFLDFVHYDEGGRIFTYVLTLDGQFRFTETGKEFGIDLLSKHTMHSDVSIYIAFSGEFFVRRVKHNKMHKDDATVDPLKETHPPSTPPEEEQKNNEGSSSKASTSQADGAPSSPRPQSNGTNAKPEKDTDPTHYELIIDNDSGTYRPNAEKLPLLGEYLHANLPGLKIKTLDCQADAELQQALKKEQREKKQASVGGKSVMYMQNLSMSSISSSDEEDLNARAEAGENGPLKESRYKREMHKFIGGGRDEHHGDTTDDQQVNQEGILHDGSVDGTAEQEKGKQRESPALAGEGGDLNEKR</sequence>
<protein>
    <recommendedName>
        <fullName evidence="2">C2 domain-containing protein</fullName>
    </recommendedName>
</protein>
<feature type="compositionally biased region" description="Basic and acidic residues" evidence="1">
    <location>
        <begin position="610"/>
        <end position="629"/>
    </location>
</feature>
<name>A0A0D2G1C0_9EURO</name>
<dbReference type="Pfam" id="PF00168">
    <property type="entry name" value="C2"/>
    <property type="match status" value="1"/>
</dbReference>
<evidence type="ECO:0000313" key="4">
    <source>
        <dbReference type="Proteomes" id="UP000054266"/>
    </source>
</evidence>
<feature type="compositionally biased region" description="Basic and acidic residues" evidence="1">
    <location>
        <begin position="563"/>
        <end position="581"/>
    </location>
</feature>
<feature type="compositionally biased region" description="Basic and acidic residues" evidence="1">
    <location>
        <begin position="468"/>
        <end position="477"/>
    </location>
</feature>
<feature type="compositionally biased region" description="Basic and acidic residues" evidence="1">
    <location>
        <begin position="10"/>
        <end position="39"/>
    </location>
</feature>
<dbReference type="EMBL" id="KN846956">
    <property type="protein sequence ID" value="KIW72540.1"/>
    <property type="molecule type" value="Genomic_DNA"/>
</dbReference>
<accession>A0A0D2G1C0</accession>
<dbReference type="Proteomes" id="UP000054266">
    <property type="component" value="Unassembled WGS sequence"/>
</dbReference>
<dbReference type="GO" id="GO:0010628">
    <property type="term" value="P:positive regulation of gene expression"/>
    <property type="evidence" value="ECO:0007669"/>
    <property type="project" value="TreeGrafter"/>
</dbReference>
<evidence type="ECO:0000256" key="1">
    <source>
        <dbReference type="SAM" id="MobiDB-lite"/>
    </source>
</evidence>
<evidence type="ECO:0000313" key="3">
    <source>
        <dbReference type="EMBL" id="KIW72540.1"/>
    </source>
</evidence>
<dbReference type="InterPro" id="IPR035892">
    <property type="entry name" value="C2_domain_sf"/>
</dbReference>
<dbReference type="PROSITE" id="PS50004">
    <property type="entry name" value="C2"/>
    <property type="match status" value="1"/>
</dbReference>
<organism evidence="3 4">
    <name type="scientific">Phialophora macrospora</name>
    <dbReference type="NCBI Taxonomy" id="1851006"/>
    <lineage>
        <taxon>Eukaryota</taxon>
        <taxon>Fungi</taxon>
        <taxon>Dikarya</taxon>
        <taxon>Ascomycota</taxon>
        <taxon>Pezizomycotina</taxon>
        <taxon>Eurotiomycetes</taxon>
        <taxon>Chaetothyriomycetidae</taxon>
        <taxon>Chaetothyriales</taxon>
        <taxon>Herpotrichiellaceae</taxon>
        <taxon>Phialophora</taxon>
    </lineage>
</organism>
<dbReference type="SMART" id="SM00239">
    <property type="entry name" value="C2"/>
    <property type="match status" value="1"/>
</dbReference>
<dbReference type="Gene3D" id="2.60.40.150">
    <property type="entry name" value="C2 domain"/>
    <property type="match status" value="1"/>
</dbReference>
<reference evidence="3 4" key="1">
    <citation type="submission" date="2015-01" db="EMBL/GenBank/DDBJ databases">
        <title>The Genome Sequence of Capronia semiimmersa CBS27337.</title>
        <authorList>
            <consortium name="The Broad Institute Genomics Platform"/>
            <person name="Cuomo C."/>
            <person name="de Hoog S."/>
            <person name="Gorbushina A."/>
            <person name="Stielow B."/>
            <person name="Teixiera M."/>
            <person name="Abouelleil A."/>
            <person name="Chapman S.B."/>
            <person name="Priest M."/>
            <person name="Young S.K."/>
            <person name="Wortman J."/>
            <person name="Nusbaum C."/>
            <person name="Birren B."/>
        </authorList>
    </citation>
    <scope>NUCLEOTIDE SEQUENCE [LARGE SCALE GENOMIC DNA]</scope>
    <source>
        <strain evidence="3 4">CBS 27337</strain>
    </source>
</reference>
<feature type="region of interest" description="Disordered" evidence="1">
    <location>
        <begin position="414"/>
        <end position="490"/>
    </location>
</feature>
<gene>
    <name evidence="3" type="ORF">PV04_00725</name>
</gene>
<feature type="region of interest" description="Disordered" evidence="1">
    <location>
        <begin position="1"/>
        <end position="67"/>
    </location>
</feature>
<feature type="compositionally biased region" description="Polar residues" evidence="1">
    <location>
        <begin position="439"/>
        <end position="451"/>
    </location>
</feature>
<dbReference type="STRING" id="5601.A0A0D2G1C0"/>